<dbReference type="InterPro" id="IPR025958">
    <property type="entry name" value="SID1_TM_fam"/>
</dbReference>
<sequence>MFIYGGNFLYSSYLYFAFGRNSVSFKTTPGFPNIVEAVFGETYEENSTRNHGFLFEYSYNHTYNSAVYITTGLINKEKNYSNDFPTQVVVRQELAIQSWDLPLLMQSGVEFSQVSRKLCATGQNINTTLPISIEVTTFSERLIEFSIHAEIQVNLTVSIGTDYTIFVTPTSPQYYQFTFPKNSTQAVTLYVNSSQNYYCSRVAIQSAERVSKAVYIVFTVMPNDQLCSSQERTIPIGDPKVKEMEFWIEDHIEETVYIFALLAAVGYCSAYCLAAVLYLLIIKLWERRRKSQEIEMNSPVPTISNGNTEASASADNPSINDINHDDSLLLDADTLADQDEIKDVYRLKKNLMVADMARKPSTHLRKKYMLYVRFRDSMSKPEEERERLGIPQHVGIFYAMGLALFVEGIMSGCYHVCPSYNNFQFDTAFMYILGGLLTLRLFQSRHPDINANAHTAFISLAIIIIIAVVGVLFNSSVFWYVFTFFYLLSVIYLSIKIYYVGRFKFAERDRGLALEQDLDLSCLVGFLVSLT</sequence>
<evidence type="ECO:0000256" key="1">
    <source>
        <dbReference type="ARBA" id="ARBA00004141"/>
    </source>
</evidence>
<evidence type="ECO:0000256" key="3">
    <source>
        <dbReference type="ARBA" id="ARBA00022692"/>
    </source>
</evidence>
<comment type="subcellular location">
    <subcellularLocation>
        <location evidence="1">Membrane</location>
        <topology evidence="1">Multi-pass membrane protein</topology>
    </subcellularLocation>
</comment>
<evidence type="ECO:0000256" key="5">
    <source>
        <dbReference type="ARBA" id="ARBA00022989"/>
    </source>
</evidence>
<keyword evidence="6 9" id="KW-0472">Membrane</keyword>
<dbReference type="PANTHER" id="PTHR12185:SF14">
    <property type="entry name" value="CHOLESTEROL UPTAKE PROTEIN 1"/>
    <property type="match status" value="1"/>
</dbReference>
<evidence type="ECO:0000256" key="6">
    <source>
        <dbReference type="ARBA" id="ARBA00023136"/>
    </source>
</evidence>
<feature type="region of interest" description="Disordered" evidence="8">
    <location>
        <begin position="296"/>
        <end position="317"/>
    </location>
</feature>
<accession>A0A7J7JE75</accession>
<name>A0A7J7JE75_BUGNE</name>
<dbReference type="PANTHER" id="PTHR12185">
    <property type="entry name" value="SID1 TRANSMEMBRANE FAMILY MEMEBER"/>
    <property type="match status" value="1"/>
</dbReference>
<evidence type="ECO:0000256" key="9">
    <source>
        <dbReference type="SAM" id="Phobius"/>
    </source>
</evidence>
<keyword evidence="7" id="KW-0325">Glycoprotein</keyword>
<feature type="transmembrane region" description="Helical" evidence="9">
    <location>
        <begin position="395"/>
        <end position="417"/>
    </location>
</feature>
<dbReference type="Proteomes" id="UP000593567">
    <property type="component" value="Unassembled WGS sequence"/>
</dbReference>
<evidence type="ECO:0000313" key="10">
    <source>
        <dbReference type="EMBL" id="KAF6023926.1"/>
    </source>
</evidence>
<dbReference type="EMBL" id="VXIV02002646">
    <property type="protein sequence ID" value="KAF6023926.1"/>
    <property type="molecule type" value="Genomic_DNA"/>
</dbReference>
<dbReference type="GO" id="GO:0005764">
    <property type="term" value="C:lysosome"/>
    <property type="evidence" value="ECO:0007669"/>
    <property type="project" value="TreeGrafter"/>
</dbReference>
<keyword evidence="4" id="KW-0732">Signal</keyword>
<gene>
    <name evidence="10" type="ORF">EB796_017770</name>
</gene>
<evidence type="ECO:0000313" key="11">
    <source>
        <dbReference type="Proteomes" id="UP000593567"/>
    </source>
</evidence>
<dbReference type="AlphaFoldDB" id="A0A7J7JE75"/>
<feature type="transmembrane region" description="Helical" evidence="9">
    <location>
        <begin position="454"/>
        <end position="473"/>
    </location>
</feature>
<feature type="transmembrane region" description="Helical" evidence="9">
    <location>
        <begin position="479"/>
        <end position="500"/>
    </location>
</feature>
<evidence type="ECO:0000256" key="8">
    <source>
        <dbReference type="SAM" id="MobiDB-lite"/>
    </source>
</evidence>
<proteinExistence type="inferred from homology"/>
<feature type="transmembrane region" description="Helical" evidence="9">
    <location>
        <begin position="256"/>
        <end position="281"/>
    </location>
</feature>
<feature type="compositionally biased region" description="Polar residues" evidence="8">
    <location>
        <begin position="299"/>
        <end position="317"/>
    </location>
</feature>
<dbReference type="GO" id="GO:0003725">
    <property type="term" value="F:double-stranded RNA binding"/>
    <property type="evidence" value="ECO:0007669"/>
    <property type="project" value="TreeGrafter"/>
</dbReference>
<keyword evidence="3 9" id="KW-0812">Transmembrane</keyword>
<organism evidence="10 11">
    <name type="scientific">Bugula neritina</name>
    <name type="common">Brown bryozoan</name>
    <name type="synonym">Sertularia neritina</name>
    <dbReference type="NCBI Taxonomy" id="10212"/>
    <lineage>
        <taxon>Eukaryota</taxon>
        <taxon>Metazoa</taxon>
        <taxon>Spiralia</taxon>
        <taxon>Lophotrochozoa</taxon>
        <taxon>Bryozoa</taxon>
        <taxon>Gymnolaemata</taxon>
        <taxon>Cheilostomatida</taxon>
        <taxon>Flustrina</taxon>
        <taxon>Buguloidea</taxon>
        <taxon>Bugulidae</taxon>
        <taxon>Bugula</taxon>
    </lineage>
</organism>
<dbReference type="Pfam" id="PF13965">
    <property type="entry name" value="SID-1_RNA_chan"/>
    <property type="match status" value="2"/>
</dbReference>
<keyword evidence="5 9" id="KW-1133">Transmembrane helix</keyword>
<comment type="similarity">
    <text evidence="2">Belongs to the SID1 family.</text>
</comment>
<evidence type="ECO:0000256" key="7">
    <source>
        <dbReference type="ARBA" id="ARBA00023180"/>
    </source>
</evidence>
<protein>
    <recommendedName>
        <fullName evidence="12">SIDT2</fullName>
    </recommendedName>
</protein>
<dbReference type="GO" id="GO:0051033">
    <property type="term" value="F:RNA transmembrane transporter activity"/>
    <property type="evidence" value="ECO:0007669"/>
    <property type="project" value="TreeGrafter"/>
</dbReference>
<evidence type="ECO:0000256" key="4">
    <source>
        <dbReference type="ARBA" id="ARBA00022729"/>
    </source>
</evidence>
<evidence type="ECO:0008006" key="12">
    <source>
        <dbReference type="Google" id="ProtNLM"/>
    </source>
</evidence>
<dbReference type="OrthoDB" id="416618at2759"/>
<feature type="transmembrane region" description="Helical" evidence="9">
    <location>
        <begin position="423"/>
        <end position="442"/>
    </location>
</feature>
<comment type="caution">
    <text evidence="10">The sequence shown here is derived from an EMBL/GenBank/DDBJ whole genome shotgun (WGS) entry which is preliminary data.</text>
</comment>
<keyword evidence="11" id="KW-1185">Reference proteome</keyword>
<evidence type="ECO:0000256" key="2">
    <source>
        <dbReference type="ARBA" id="ARBA00006618"/>
    </source>
</evidence>
<dbReference type="GO" id="GO:0005886">
    <property type="term" value="C:plasma membrane"/>
    <property type="evidence" value="ECO:0007669"/>
    <property type="project" value="TreeGrafter"/>
</dbReference>
<reference evidence="10" key="1">
    <citation type="submission" date="2020-06" db="EMBL/GenBank/DDBJ databases">
        <title>Draft genome of Bugula neritina, a colonial animal packing powerful symbionts and potential medicines.</title>
        <authorList>
            <person name="Rayko M."/>
        </authorList>
    </citation>
    <scope>NUCLEOTIDE SEQUENCE [LARGE SCALE GENOMIC DNA]</scope>
    <source>
        <strain evidence="10">Kwan_BN1</strain>
    </source>
</reference>